<gene>
    <name evidence="1" type="ORF">OPT61_g6456</name>
</gene>
<comment type="caution">
    <text evidence="1">The sequence shown here is derived from an EMBL/GenBank/DDBJ whole genome shotgun (WGS) entry which is preliminary data.</text>
</comment>
<dbReference type="Proteomes" id="UP001153331">
    <property type="component" value="Unassembled WGS sequence"/>
</dbReference>
<protein>
    <submittedName>
        <fullName evidence="1">Uncharacterized protein</fullName>
    </submittedName>
</protein>
<reference evidence="1" key="1">
    <citation type="submission" date="2022-11" db="EMBL/GenBank/DDBJ databases">
        <title>Genome Sequence of Boeremia exigua.</title>
        <authorList>
            <person name="Buettner E."/>
        </authorList>
    </citation>
    <scope>NUCLEOTIDE SEQUENCE</scope>
    <source>
        <strain evidence="1">CU02</strain>
    </source>
</reference>
<accession>A0ACC2I6K2</accession>
<evidence type="ECO:0000313" key="1">
    <source>
        <dbReference type="EMBL" id="KAJ8110787.1"/>
    </source>
</evidence>
<dbReference type="EMBL" id="JAPHNI010000466">
    <property type="protein sequence ID" value="KAJ8110787.1"/>
    <property type="molecule type" value="Genomic_DNA"/>
</dbReference>
<proteinExistence type="predicted"/>
<organism evidence="1 2">
    <name type="scientific">Boeremia exigua</name>
    <dbReference type="NCBI Taxonomy" id="749465"/>
    <lineage>
        <taxon>Eukaryota</taxon>
        <taxon>Fungi</taxon>
        <taxon>Dikarya</taxon>
        <taxon>Ascomycota</taxon>
        <taxon>Pezizomycotina</taxon>
        <taxon>Dothideomycetes</taxon>
        <taxon>Pleosporomycetidae</taxon>
        <taxon>Pleosporales</taxon>
        <taxon>Pleosporineae</taxon>
        <taxon>Didymellaceae</taxon>
        <taxon>Boeremia</taxon>
    </lineage>
</organism>
<sequence>MKISHILSVAISVGSANAKFMENDLLAAEGMVKLGIHLAKNGLPSPGTCTLDKVSVRREWATLSSKERIAFTDAVNCLHKLPAKTPDSVAPGAKSRYDDLVVTHIQQSNYIHGTGNFLTWHRYFTWTFEQMLRKECGFKGTFPYYNWAHYAEDPKSGPFFDGSATSMSGDGEYIPGRNSSCFPWDGIAGPCFMHLEPGTGGGCVTSGPFKDFKTNMGPLQTMLQIPGGLPKNPQADGLGYNPRCLRRDISLQAANATSDYEVSRLIKNYKDIASFQAEYQGAFAEGRMGVHTGGHYTIGGDAGSDFYNSPADPAFFPHHGMIDRVWWTWQNLDLKNREKALAGSAGSIGDTNAKNATLNDALVMGPYVGYPNVTIGDAMSTIGGPFCYIYA</sequence>
<keyword evidence="2" id="KW-1185">Reference proteome</keyword>
<evidence type="ECO:0000313" key="2">
    <source>
        <dbReference type="Proteomes" id="UP001153331"/>
    </source>
</evidence>
<name>A0ACC2I6K2_9PLEO</name>